<dbReference type="GO" id="GO:0006313">
    <property type="term" value="P:DNA transposition"/>
    <property type="evidence" value="ECO:0007669"/>
    <property type="project" value="InterPro"/>
</dbReference>
<evidence type="ECO:0000259" key="1">
    <source>
        <dbReference type="SMART" id="SM01321"/>
    </source>
</evidence>
<dbReference type="PANTHER" id="PTHR34322">
    <property type="entry name" value="TRANSPOSASE, Y1_TNP DOMAIN-CONTAINING"/>
    <property type="match status" value="1"/>
</dbReference>
<dbReference type="SUPFAM" id="SSF143422">
    <property type="entry name" value="Transposase IS200-like"/>
    <property type="match status" value="1"/>
</dbReference>
<dbReference type="GO" id="GO:0004803">
    <property type="term" value="F:transposase activity"/>
    <property type="evidence" value="ECO:0007669"/>
    <property type="project" value="InterPro"/>
</dbReference>
<dbReference type="STRING" id="1409788.NC99_30200"/>
<comment type="caution">
    <text evidence="2">The sequence shown here is derived from an EMBL/GenBank/DDBJ whole genome shotgun (WGS) entry which is preliminary data.</text>
</comment>
<evidence type="ECO:0000313" key="2">
    <source>
        <dbReference type="EMBL" id="KOH44027.1"/>
    </source>
</evidence>
<dbReference type="InterPro" id="IPR036515">
    <property type="entry name" value="Transposase_17_sf"/>
</dbReference>
<dbReference type="GO" id="GO:0003677">
    <property type="term" value="F:DNA binding"/>
    <property type="evidence" value="ECO:0007669"/>
    <property type="project" value="InterPro"/>
</dbReference>
<dbReference type="AlphaFoldDB" id="A0A0L8V737"/>
<keyword evidence="3" id="KW-1185">Reference proteome</keyword>
<dbReference type="RefSeq" id="WP_053184734.1">
    <property type="nucleotide sequence ID" value="NZ_LGIA01000171.1"/>
</dbReference>
<dbReference type="PANTHER" id="PTHR34322:SF2">
    <property type="entry name" value="TRANSPOSASE IS200-LIKE DOMAIN-CONTAINING PROTEIN"/>
    <property type="match status" value="1"/>
</dbReference>
<sequence length="143" mass="17300">MQEIEPLTYGRYYHIYSHGVGNRDLFRETDNYDYFLDLYDKHISPIAETYAWVLMKNHFHLLVRIRNVDECLNLTGFENLSGLKPLHQHFSNLFNAYTKAFNKYYETRGSLFERPFKRKRIHHKAYFKSIVLYIHNNPVHPVK</sequence>
<evidence type="ECO:0000313" key="3">
    <source>
        <dbReference type="Proteomes" id="UP000036958"/>
    </source>
</evidence>
<feature type="domain" description="Transposase IS200-like" evidence="1">
    <location>
        <begin position="8"/>
        <end position="137"/>
    </location>
</feature>
<reference evidence="3" key="1">
    <citation type="submission" date="2015-07" db="EMBL/GenBank/DDBJ databases">
        <title>Genome sequencing of Sunxiuqinia dokdonensis strain SK.</title>
        <authorList>
            <person name="Ahn S."/>
            <person name="Kim B.-C."/>
        </authorList>
    </citation>
    <scope>NUCLEOTIDE SEQUENCE [LARGE SCALE GENOMIC DNA]</scope>
    <source>
        <strain evidence="3">SK</strain>
    </source>
</reference>
<accession>A0A0L8V737</accession>
<dbReference type="SMART" id="SM01321">
    <property type="entry name" value="Y1_Tnp"/>
    <property type="match status" value="1"/>
</dbReference>
<dbReference type="EMBL" id="LGIA01000171">
    <property type="protein sequence ID" value="KOH44027.1"/>
    <property type="molecule type" value="Genomic_DNA"/>
</dbReference>
<dbReference type="Proteomes" id="UP000036958">
    <property type="component" value="Unassembled WGS sequence"/>
</dbReference>
<dbReference type="OrthoDB" id="9788881at2"/>
<proteinExistence type="predicted"/>
<name>A0A0L8V737_9BACT</name>
<protein>
    <recommendedName>
        <fullName evidence="1">Transposase IS200-like domain-containing protein</fullName>
    </recommendedName>
</protein>
<organism evidence="2 3">
    <name type="scientific">Sunxiuqinia dokdonensis</name>
    <dbReference type="NCBI Taxonomy" id="1409788"/>
    <lineage>
        <taxon>Bacteria</taxon>
        <taxon>Pseudomonadati</taxon>
        <taxon>Bacteroidota</taxon>
        <taxon>Bacteroidia</taxon>
        <taxon>Marinilabiliales</taxon>
        <taxon>Prolixibacteraceae</taxon>
        <taxon>Sunxiuqinia</taxon>
    </lineage>
</organism>
<dbReference type="PATRIC" id="fig|1409788.3.peg.3108"/>
<dbReference type="Gene3D" id="3.30.70.1290">
    <property type="entry name" value="Transposase IS200-like"/>
    <property type="match status" value="1"/>
</dbReference>
<gene>
    <name evidence="2" type="ORF">NC99_30200</name>
</gene>
<dbReference type="InterPro" id="IPR002686">
    <property type="entry name" value="Transposase_17"/>
</dbReference>